<dbReference type="AlphaFoldDB" id="A0A5B9E9H2"/>
<dbReference type="Gene3D" id="2.70.98.10">
    <property type="match status" value="1"/>
</dbReference>
<protein>
    <submittedName>
        <fullName evidence="1">Uncharacterized protein</fullName>
    </submittedName>
</protein>
<dbReference type="GO" id="GO:0003824">
    <property type="term" value="F:catalytic activity"/>
    <property type="evidence" value="ECO:0007669"/>
    <property type="project" value="InterPro"/>
</dbReference>
<evidence type="ECO:0000313" key="2">
    <source>
        <dbReference type="Proteomes" id="UP000321820"/>
    </source>
</evidence>
<reference evidence="1 2" key="1">
    <citation type="submission" date="2019-08" db="EMBL/GenBank/DDBJ databases">
        <title>Complete genome sequence of Terriglobus albidus strain ORNL.</title>
        <authorList>
            <person name="Podar M."/>
        </authorList>
    </citation>
    <scope>NUCLEOTIDE SEQUENCE [LARGE SCALE GENOMIC DNA]</scope>
    <source>
        <strain evidence="1 2">ORNL</strain>
    </source>
</reference>
<dbReference type="GO" id="GO:0030246">
    <property type="term" value="F:carbohydrate binding"/>
    <property type="evidence" value="ECO:0007669"/>
    <property type="project" value="InterPro"/>
</dbReference>
<dbReference type="InterPro" id="IPR014718">
    <property type="entry name" value="GH-type_carb-bd"/>
</dbReference>
<dbReference type="EMBL" id="CP042806">
    <property type="protein sequence ID" value="QEE28768.1"/>
    <property type="molecule type" value="Genomic_DNA"/>
</dbReference>
<dbReference type="OrthoDB" id="9795355at2"/>
<accession>A0A5B9E9H2</accession>
<dbReference type="InterPro" id="IPR011013">
    <property type="entry name" value="Gal_mutarotase_sf_dom"/>
</dbReference>
<keyword evidence="2" id="KW-1185">Reference proteome</keyword>
<dbReference type="Proteomes" id="UP000321820">
    <property type="component" value="Chromosome"/>
</dbReference>
<evidence type="ECO:0000313" key="1">
    <source>
        <dbReference type="EMBL" id="QEE28768.1"/>
    </source>
</evidence>
<sequence length="354" mass="36972">MKRLQTYSGEVPEFIAITVLPGRGMDIASIKAYLPGRGETELLNAPSLSQIAALMTGTDADSHGEANAIAGGAFLVPFANPLAGSVSADGKNLVVNVHGKAVSLPVVIDPDRPAAPPMARFGLLSPMSTSIPQINTMPDGSEGRATYETGNFGGHWPGKLQVTVSTLLSGRAIDLVISSTNIGSEPVPVSSGWYPRLAIPSGNRAQATVRLPKTSIGGNLSTSDGFNARLGKAFGTQDLDVTLINPKPALFDNGPTVELRDPAIDYGLRVVGMSASINGIRVFAPSGKNWIVVSPVANPTDSSGKPLDSEKADDLMLAPGKTLQWRVRLELFIPSAQVKSVSDGSTFDPVPARP</sequence>
<dbReference type="GO" id="GO:0005975">
    <property type="term" value="P:carbohydrate metabolic process"/>
    <property type="evidence" value="ECO:0007669"/>
    <property type="project" value="InterPro"/>
</dbReference>
<organism evidence="1 2">
    <name type="scientific">Terriglobus albidus</name>
    <dbReference type="NCBI Taxonomy" id="1592106"/>
    <lineage>
        <taxon>Bacteria</taxon>
        <taxon>Pseudomonadati</taxon>
        <taxon>Acidobacteriota</taxon>
        <taxon>Terriglobia</taxon>
        <taxon>Terriglobales</taxon>
        <taxon>Acidobacteriaceae</taxon>
        <taxon>Terriglobus</taxon>
    </lineage>
</organism>
<proteinExistence type="predicted"/>
<dbReference type="SUPFAM" id="SSF74650">
    <property type="entry name" value="Galactose mutarotase-like"/>
    <property type="match status" value="1"/>
</dbReference>
<dbReference type="RefSeq" id="WP_147647958.1">
    <property type="nucleotide sequence ID" value="NZ_CP042806.1"/>
</dbReference>
<gene>
    <name evidence="1" type="ORF">FTW19_12615</name>
</gene>
<name>A0A5B9E9H2_9BACT</name>
<dbReference type="KEGG" id="talb:FTW19_12615"/>